<dbReference type="PANTHER" id="PTHR24373:SF370">
    <property type="entry name" value="FISH-LIPS, ISOFORM E"/>
    <property type="match status" value="1"/>
</dbReference>
<comment type="caution">
    <text evidence="3">The sequence shown here is derived from an EMBL/GenBank/DDBJ whole genome shotgun (WGS) entry which is preliminary data.</text>
</comment>
<dbReference type="GO" id="GO:0005615">
    <property type="term" value="C:extracellular space"/>
    <property type="evidence" value="ECO:0007669"/>
    <property type="project" value="TreeGrafter"/>
</dbReference>
<evidence type="ECO:0000313" key="3">
    <source>
        <dbReference type="EMBL" id="CAH1773118.1"/>
    </source>
</evidence>
<gene>
    <name evidence="3" type="ORF">OFUS_LOCUS761</name>
</gene>
<dbReference type="PANTHER" id="PTHR24373">
    <property type="entry name" value="SLIT RELATED LEUCINE-RICH REPEAT NEURONAL PROTEIN"/>
    <property type="match status" value="1"/>
</dbReference>
<dbReference type="InterPro" id="IPR000483">
    <property type="entry name" value="Cys-rich_flank_reg_C"/>
</dbReference>
<reference evidence="3" key="1">
    <citation type="submission" date="2022-03" db="EMBL/GenBank/DDBJ databases">
        <authorList>
            <person name="Martin C."/>
        </authorList>
    </citation>
    <scope>NUCLEOTIDE SEQUENCE</scope>
</reference>
<evidence type="ECO:0000256" key="2">
    <source>
        <dbReference type="ARBA" id="ARBA00022729"/>
    </source>
</evidence>
<organism evidence="3 4">
    <name type="scientific">Owenia fusiformis</name>
    <name type="common">Polychaete worm</name>
    <dbReference type="NCBI Taxonomy" id="6347"/>
    <lineage>
        <taxon>Eukaryota</taxon>
        <taxon>Metazoa</taxon>
        <taxon>Spiralia</taxon>
        <taxon>Lophotrochozoa</taxon>
        <taxon>Annelida</taxon>
        <taxon>Polychaeta</taxon>
        <taxon>Sedentaria</taxon>
        <taxon>Canalipalpata</taxon>
        <taxon>Sabellida</taxon>
        <taxon>Oweniida</taxon>
        <taxon>Oweniidae</taxon>
        <taxon>Owenia</taxon>
    </lineage>
</organism>
<dbReference type="Gene3D" id="3.80.10.10">
    <property type="entry name" value="Ribonuclease Inhibitor"/>
    <property type="match status" value="1"/>
</dbReference>
<dbReference type="Proteomes" id="UP000749559">
    <property type="component" value="Unassembled WGS sequence"/>
</dbReference>
<protein>
    <submittedName>
        <fullName evidence="3">Uncharacterized protein</fullName>
    </submittedName>
</protein>
<proteinExistence type="predicted"/>
<dbReference type="InterPro" id="IPR032675">
    <property type="entry name" value="LRR_dom_sf"/>
</dbReference>
<evidence type="ECO:0000256" key="1">
    <source>
        <dbReference type="ARBA" id="ARBA00022614"/>
    </source>
</evidence>
<dbReference type="SMART" id="SM00082">
    <property type="entry name" value="LRRCT"/>
    <property type="match status" value="1"/>
</dbReference>
<name>A0A8J1Y104_OWEFU</name>
<evidence type="ECO:0000313" key="4">
    <source>
        <dbReference type="Proteomes" id="UP000749559"/>
    </source>
</evidence>
<dbReference type="GO" id="GO:0031012">
    <property type="term" value="C:extracellular matrix"/>
    <property type="evidence" value="ECO:0007669"/>
    <property type="project" value="TreeGrafter"/>
</dbReference>
<keyword evidence="4" id="KW-1185">Reference proteome</keyword>
<keyword evidence="2" id="KW-0732">Signal</keyword>
<dbReference type="InterPro" id="IPR050328">
    <property type="entry name" value="Dev_Immune_Receptor"/>
</dbReference>
<dbReference type="OrthoDB" id="1099686at2759"/>
<dbReference type="AlphaFoldDB" id="A0A8J1Y104"/>
<keyword evidence="1" id="KW-0433">Leucine-rich repeat</keyword>
<sequence>MLQSNFRNTKFKLLCIMIVALFDAVISDGPYGCEDLDFGIYECDFRLVSTPFNSADFFPQKPQQLTLKYVNRPLTSGLFAAFADIDTDSFVMGGEPARLDIVCSYGVSLMMDPGAFTGLNWIQAVSFSRCQLVTFPESAFAAFGTLDSLAFYGGTLGNVDRDGLKGLNIAEDTSLFDPKGEIVFDRAQFSSGRIPFSFLSHAKNASSVILNSNGVKTIDALVLDGFFDLKRLTLSGQQFDSLPSDTFYGLDGLGHITMDRMPWECTCENAWFFTWAFVRKATLEGDLICNGPADYKGQRFRVFNNVLCPSVDEDSTATSIDLFGISMEIYDLVSYCVTIIALVISIIGLAIACHNKKRLSRVTPVETLTSVKIDKTNQSKVTGGVKGKFQTAVKKITKPVGKSKGNAWG</sequence>
<dbReference type="EMBL" id="CAIIXF020000001">
    <property type="protein sequence ID" value="CAH1773118.1"/>
    <property type="molecule type" value="Genomic_DNA"/>
</dbReference>
<dbReference type="SUPFAM" id="SSF52058">
    <property type="entry name" value="L domain-like"/>
    <property type="match status" value="1"/>
</dbReference>
<accession>A0A8J1Y104</accession>